<evidence type="ECO:0000313" key="2">
    <source>
        <dbReference type="EMBL" id="SMC50247.1"/>
    </source>
</evidence>
<dbReference type="STRING" id="1387277.SAMN06295998_10252"/>
<proteinExistence type="predicted"/>
<dbReference type="PANTHER" id="PTHR41532:SF1">
    <property type="entry name" value="FIXS PROTEIN"/>
    <property type="match status" value="1"/>
</dbReference>
<name>A0A1W1ZPG6_9RHOB</name>
<keyword evidence="1" id="KW-0472">Membrane</keyword>
<dbReference type="PANTHER" id="PTHR41532">
    <property type="entry name" value="FIXS PROTEIN"/>
    <property type="match status" value="1"/>
</dbReference>
<feature type="transmembrane region" description="Helical" evidence="1">
    <location>
        <begin position="6"/>
        <end position="26"/>
    </location>
</feature>
<protein>
    <submittedName>
        <fullName evidence="2">Cytochrome oxidase maturation protein, cbb3-type</fullName>
    </submittedName>
</protein>
<dbReference type="EMBL" id="FWYD01000002">
    <property type="protein sequence ID" value="SMC50247.1"/>
    <property type="molecule type" value="Genomic_DNA"/>
</dbReference>
<dbReference type="RefSeq" id="WP_084350372.1">
    <property type="nucleotide sequence ID" value="NZ_FWYD01000002.1"/>
</dbReference>
<dbReference type="Proteomes" id="UP000192330">
    <property type="component" value="Unassembled WGS sequence"/>
</dbReference>
<gene>
    <name evidence="2" type="ORF">SAMN06295998_10252</name>
</gene>
<keyword evidence="1" id="KW-1133">Transmembrane helix</keyword>
<accession>A0A1W1ZPG6</accession>
<reference evidence="2 3" key="1">
    <citation type="submission" date="2017-04" db="EMBL/GenBank/DDBJ databases">
        <authorList>
            <person name="Afonso C.L."/>
            <person name="Miller P.J."/>
            <person name="Scott M.A."/>
            <person name="Spackman E."/>
            <person name="Goraichik I."/>
            <person name="Dimitrov K.M."/>
            <person name="Suarez D.L."/>
            <person name="Swayne D.E."/>
        </authorList>
    </citation>
    <scope>NUCLEOTIDE SEQUENCE [LARGE SCALE GENOMIC DNA]</scope>
    <source>
        <strain evidence="2 3">CGMCC 1.12644</strain>
    </source>
</reference>
<sequence>MNVLAYLIPISLVLGGIGLIFFVYTVKSRQYDDPEGDARRILSDEYDDQPKQD</sequence>
<dbReference type="Pfam" id="PF03597">
    <property type="entry name" value="FixS"/>
    <property type="match status" value="1"/>
</dbReference>
<dbReference type="InterPro" id="IPR004714">
    <property type="entry name" value="Cyt_oxidase_maturation_cbb3"/>
</dbReference>
<dbReference type="NCBIfam" id="TIGR00847">
    <property type="entry name" value="ccoS"/>
    <property type="match status" value="1"/>
</dbReference>
<evidence type="ECO:0000313" key="3">
    <source>
        <dbReference type="Proteomes" id="UP000192330"/>
    </source>
</evidence>
<keyword evidence="1" id="KW-0812">Transmembrane</keyword>
<dbReference type="OrthoDB" id="9802763at2"/>
<dbReference type="AlphaFoldDB" id="A0A1W1ZPG6"/>
<keyword evidence="3" id="KW-1185">Reference proteome</keyword>
<evidence type="ECO:0000256" key="1">
    <source>
        <dbReference type="SAM" id="Phobius"/>
    </source>
</evidence>
<organism evidence="2 3">
    <name type="scientific">Primorskyibacter flagellatus</name>
    <dbReference type="NCBI Taxonomy" id="1387277"/>
    <lineage>
        <taxon>Bacteria</taxon>
        <taxon>Pseudomonadati</taxon>
        <taxon>Pseudomonadota</taxon>
        <taxon>Alphaproteobacteria</taxon>
        <taxon>Rhodobacterales</taxon>
        <taxon>Roseobacteraceae</taxon>
        <taxon>Primorskyibacter</taxon>
    </lineage>
</organism>